<reference evidence="2 3" key="1">
    <citation type="journal article" date="2015" name="Genome Biol.">
        <title>Comparative genomics of Steinernema reveals deeply conserved gene regulatory networks.</title>
        <authorList>
            <person name="Dillman A.R."/>
            <person name="Macchietto M."/>
            <person name="Porter C.F."/>
            <person name="Rogers A."/>
            <person name="Williams B."/>
            <person name="Antoshechkin I."/>
            <person name="Lee M.M."/>
            <person name="Goodwin Z."/>
            <person name="Lu X."/>
            <person name="Lewis E.E."/>
            <person name="Goodrich-Blair H."/>
            <person name="Stock S.P."/>
            <person name="Adams B.J."/>
            <person name="Sternberg P.W."/>
            <person name="Mortazavi A."/>
        </authorList>
    </citation>
    <scope>NUCLEOTIDE SEQUENCE [LARGE SCALE GENOMIC DNA]</scope>
    <source>
        <strain evidence="2 3">ALL</strain>
    </source>
</reference>
<dbReference type="OrthoDB" id="407658at2759"/>
<sequence>MLLFISRRRVHFAVVAVVLVMFVVFYGLGREDEVDKRNTKVYYAPHDYPVAYQRSRDLESNITKDVGILIIFDEFVNETEYILAIESMKCYAALQNYSFNIVRDSEEWSNKCNQTDNMMKRHCIAVYLLDDHKWTLFIDADVGVINPAKLIEEWVDDEFDVILYDRFYNWEVATGSYLVKRSTFAKDFLMQLANYKLPNSFHGTDNGAIHFLLAELLAPYAKQEIEDCRRIWNVSKTFTEVFEFEACLRTILGEQRRYPPRLKILKKGTGWVRDGWLTSSTWSPETDFMLHGWQIKRLMSPFCNVTRKRSFAGWEAPFSQPINQTQCQLGKVIWHYNKELVTDPEIIRFILEEGRKRVMHNFWKVAGDVAKYFKAKIKVRGIW</sequence>
<accession>A0A4U5M136</accession>
<keyword evidence="1" id="KW-0812">Transmembrane</keyword>
<reference evidence="2 3" key="2">
    <citation type="journal article" date="2019" name="G3 (Bethesda)">
        <title>Hybrid Assembly of the Genome of the Entomopathogenic Nematode Steinernema carpocapsae Identifies the X-Chromosome.</title>
        <authorList>
            <person name="Serra L."/>
            <person name="Macchietto M."/>
            <person name="Macias-Munoz A."/>
            <person name="McGill C.J."/>
            <person name="Rodriguez I.M."/>
            <person name="Rodriguez B."/>
            <person name="Murad R."/>
            <person name="Mortazavi A."/>
        </authorList>
    </citation>
    <scope>NUCLEOTIDE SEQUENCE [LARGE SCALE GENOMIC DNA]</scope>
    <source>
        <strain evidence="2 3">ALL</strain>
    </source>
</reference>
<evidence type="ECO:0000313" key="3">
    <source>
        <dbReference type="Proteomes" id="UP000298663"/>
    </source>
</evidence>
<proteinExistence type="predicted"/>
<dbReference type="AlphaFoldDB" id="A0A4U5M136"/>
<dbReference type="EMBL" id="AZBU02000010">
    <property type="protein sequence ID" value="TKR62388.1"/>
    <property type="molecule type" value="Genomic_DNA"/>
</dbReference>
<organism evidence="2 3">
    <name type="scientific">Steinernema carpocapsae</name>
    <name type="common">Entomopathogenic nematode</name>
    <dbReference type="NCBI Taxonomy" id="34508"/>
    <lineage>
        <taxon>Eukaryota</taxon>
        <taxon>Metazoa</taxon>
        <taxon>Ecdysozoa</taxon>
        <taxon>Nematoda</taxon>
        <taxon>Chromadorea</taxon>
        <taxon>Rhabditida</taxon>
        <taxon>Tylenchina</taxon>
        <taxon>Panagrolaimomorpha</taxon>
        <taxon>Strongyloidoidea</taxon>
        <taxon>Steinernematidae</taxon>
        <taxon>Steinernema</taxon>
    </lineage>
</organism>
<gene>
    <name evidence="2" type="ORF">L596_026362</name>
</gene>
<dbReference type="InterPro" id="IPR004988">
    <property type="entry name" value="DUF273"/>
</dbReference>
<evidence type="ECO:0000256" key="1">
    <source>
        <dbReference type="SAM" id="Phobius"/>
    </source>
</evidence>
<evidence type="ECO:0008006" key="4">
    <source>
        <dbReference type="Google" id="ProtNLM"/>
    </source>
</evidence>
<dbReference type="PANTHER" id="PTHR31562">
    <property type="entry name" value="PROTEIN CBG18972"/>
    <property type="match status" value="1"/>
</dbReference>
<dbReference type="Proteomes" id="UP000298663">
    <property type="component" value="Unassembled WGS sequence"/>
</dbReference>
<keyword evidence="3" id="KW-1185">Reference proteome</keyword>
<dbReference type="PANTHER" id="PTHR31562:SF9">
    <property type="entry name" value="GLYCOSYLTRANSFERASE FAMILY 8 PROTEIN"/>
    <property type="match status" value="1"/>
</dbReference>
<keyword evidence="1" id="KW-0472">Membrane</keyword>
<evidence type="ECO:0000313" key="2">
    <source>
        <dbReference type="EMBL" id="TKR62388.1"/>
    </source>
</evidence>
<dbReference type="Gene3D" id="3.90.550.10">
    <property type="entry name" value="Spore Coat Polysaccharide Biosynthesis Protein SpsA, Chain A"/>
    <property type="match status" value="1"/>
</dbReference>
<dbReference type="InterPro" id="IPR029044">
    <property type="entry name" value="Nucleotide-diphossugar_trans"/>
</dbReference>
<dbReference type="Pfam" id="PF03314">
    <property type="entry name" value="DUF273"/>
    <property type="match status" value="1"/>
</dbReference>
<comment type="caution">
    <text evidence="2">The sequence shown here is derived from an EMBL/GenBank/DDBJ whole genome shotgun (WGS) entry which is preliminary data.</text>
</comment>
<feature type="transmembrane region" description="Helical" evidence="1">
    <location>
        <begin position="12"/>
        <end position="29"/>
    </location>
</feature>
<keyword evidence="1" id="KW-1133">Transmembrane helix</keyword>
<name>A0A4U5M136_STECR</name>
<protein>
    <recommendedName>
        <fullName evidence="4">Nucleotide-diphospho-sugar transferase domain-containing protein</fullName>
    </recommendedName>
</protein>